<proteinExistence type="predicted"/>
<sequence>MAWDVVEHCRGALTVDELSAAFVRLGVGEPSDAMTIALKPVIRDGGPALPDLLRDRLIQVRQVYYLDRELSELVDQVTGTDRAP</sequence>
<reference evidence="1 2" key="1">
    <citation type="submission" date="2018-12" db="EMBL/GenBank/DDBJ databases">
        <authorList>
            <consortium name="Pathogen Informatics"/>
        </authorList>
    </citation>
    <scope>NUCLEOTIDE SEQUENCE [LARGE SCALE GENOMIC DNA]</scope>
    <source>
        <strain evidence="1 2">NCTC10437</strain>
    </source>
</reference>
<protein>
    <submittedName>
        <fullName evidence="1">Uncharacterized protein</fullName>
    </submittedName>
</protein>
<keyword evidence="2" id="KW-1185">Reference proteome</keyword>
<dbReference type="RefSeq" id="WP_232786872.1">
    <property type="nucleotide sequence ID" value="NZ_CVQQ01000016.1"/>
</dbReference>
<evidence type="ECO:0000313" key="2">
    <source>
        <dbReference type="Proteomes" id="UP000279306"/>
    </source>
</evidence>
<gene>
    <name evidence="1" type="ORF">NCTC10437_00908</name>
</gene>
<evidence type="ECO:0000313" key="1">
    <source>
        <dbReference type="EMBL" id="VEG51795.1"/>
    </source>
</evidence>
<accession>A0A3S4RT54</accession>
<dbReference type="AlphaFoldDB" id="A0A3S4RT54"/>
<name>A0A3S4RT54_MYCAU</name>
<organism evidence="1 2">
    <name type="scientific">Mycolicibacterium aurum</name>
    <name type="common">Mycobacterium aurum</name>
    <dbReference type="NCBI Taxonomy" id="1791"/>
    <lineage>
        <taxon>Bacteria</taxon>
        <taxon>Bacillati</taxon>
        <taxon>Actinomycetota</taxon>
        <taxon>Actinomycetes</taxon>
        <taxon>Mycobacteriales</taxon>
        <taxon>Mycobacteriaceae</taxon>
        <taxon>Mycolicibacterium</taxon>
    </lineage>
</organism>
<dbReference type="Proteomes" id="UP000279306">
    <property type="component" value="Chromosome"/>
</dbReference>
<dbReference type="KEGG" id="mauu:NCTC10437_00908"/>
<dbReference type="EMBL" id="LR134356">
    <property type="protein sequence ID" value="VEG51795.1"/>
    <property type="molecule type" value="Genomic_DNA"/>
</dbReference>